<evidence type="ECO:0000256" key="1">
    <source>
        <dbReference type="SAM" id="MobiDB-lite"/>
    </source>
</evidence>
<feature type="domain" description="GLTSCR protein conserved" evidence="2">
    <location>
        <begin position="100"/>
        <end position="214"/>
    </location>
</feature>
<dbReference type="KEGG" id="sla:SERLADRAFT_437193"/>
<dbReference type="RefSeq" id="XP_007317572.1">
    <property type="nucleotide sequence ID" value="XM_007317510.1"/>
</dbReference>
<organism>
    <name type="scientific">Serpula lacrymans var. lacrymans (strain S7.9)</name>
    <name type="common">Dry rot fungus</name>
    <dbReference type="NCBI Taxonomy" id="578457"/>
    <lineage>
        <taxon>Eukaryota</taxon>
        <taxon>Fungi</taxon>
        <taxon>Dikarya</taxon>
        <taxon>Basidiomycota</taxon>
        <taxon>Agaricomycotina</taxon>
        <taxon>Agaricomycetes</taxon>
        <taxon>Agaricomycetidae</taxon>
        <taxon>Boletales</taxon>
        <taxon>Coniophorineae</taxon>
        <taxon>Serpulaceae</taxon>
        <taxon>Serpula</taxon>
    </lineage>
</organism>
<dbReference type="Proteomes" id="UP000008064">
    <property type="component" value="Unassembled WGS sequence"/>
</dbReference>
<dbReference type="GeneID" id="18814814"/>
<feature type="region of interest" description="Disordered" evidence="1">
    <location>
        <begin position="45"/>
        <end position="67"/>
    </location>
</feature>
<proteinExistence type="predicted"/>
<feature type="region of interest" description="Disordered" evidence="1">
    <location>
        <begin position="21"/>
        <end position="40"/>
    </location>
</feature>
<accession>F8NSX7</accession>
<reference evidence="3" key="1">
    <citation type="submission" date="2011-04" db="EMBL/GenBank/DDBJ databases">
        <title>Evolution of plant cell wall degrading machinery underlies the functional diversity of forest fungi.</title>
        <authorList>
            <consortium name="US DOE Joint Genome Institute (JGI-PGF)"/>
            <person name="Eastwood D.C."/>
            <person name="Floudas D."/>
            <person name="Binder M."/>
            <person name="Majcherczyk A."/>
            <person name="Schneider P."/>
            <person name="Aerts A."/>
            <person name="Asiegbu F.O."/>
            <person name="Baker S.E."/>
            <person name="Barry K."/>
            <person name="Bendiksby M."/>
            <person name="Blumentritt M."/>
            <person name="Coutinho P.M."/>
            <person name="Cullen D."/>
            <person name="Cullen D."/>
            <person name="Gathman A."/>
            <person name="Goodell B."/>
            <person name="Henrissat B."/>
            <person name="Ihrmark K."/>
            <person name="Kauserud H."/>
            <person name="Kohler A."/>
            <person name="LaButti K."/>
            <person name="Lapidus A."/>
            <person name="Lavin J.L."/>
            <person name="Lee Y.-H."/>
            <person name="Lindquist E."/>
            <person name="Lilly W."/>
            <person name="Lucas S."/>
            <person name="Morin E."/>
            <person name="Murat C."/>
            <person name="Oguiza J.A."/>
            <person name="Park J."/>
            <person name="Pisabarro A.G."/>
            <person name="Riley R."/>
            <person name="Rosling A."/>
            <person name="Salamov A."/>
            <person name="Schmidt O."/>
            <person name="Schmutz J."/>
            <person name="Skrede I."/>
            <person name="Stenlid J."/>
            <person name="Wiebenga A."/>
            <person name="Xie X."/>
            <person name="Kues U."/>
            <person name="Hibbett D.S."/>
            <person name="Hoffmeister D."/>
            <person name="Hogberg N."/>
            <person name="Martin F."/>
            <person name="Grigoriev I.V."/>
            <person name="Watkinson S.C."/>
        </authorList>
    </citation>
    <scope>NUCLEOTIDE SEQUENCE</scope>
    <source>
        <strain evidence="3">S7.9</strain>
    </source>
</reference>
<name>F8NSX7_SERL9</name>
<dbReference type="OrthoDB" id="2556847at2759"/>
<dbReference type="AlphaFoldDB" id="F8NSX7"/>
<evidence type="ECO:0000259" key="2">
    <source>
        <dbReference type="Pfam" id="PF15249"/>
    </source>
</evidence>
<dbReference type="HOGENOM" id="CLU_038167_0_0_1"/>
<feature type="region of interest" description="Disordered" evidence="1">
    <location>
        <begin position="393"/>
        <end position="420"/>
    </location>
</feature>
<evidence type="ECO:0000313" key="3">
    <source>
        <dbReference type="EMBL" id="EGO25450.1"/>
    </source>
</evidence>
<protein>
    <recommendedName>
        <fullName evidence="2">GLTSCR protein conserved domain-containing protein</fullName>
    </recommendedName>
</protein>
<dbReference type="EMBL" id="GL945433">
    <property type="protein sequence ID" value="EGO25450.1"/>
    <property type="molecule type" value="Genomic_DNA"/>
</dbReference>
<sequence>MFSPLGSFSLNDFSVKPVLQSPENSSAALNATTTQISSATARQMPVAGPSTSTHLGPNVLDRSGGGGAVEAVKNKRTRTEEEIQIMKDTAGRFATCLEADHISVLYPDVDSPFVDAADVVDRLLPYHILQQPKDDLVAILRNGKRKGKEKATSDLRDRITETRLSLDFLKRRQALESRFKRVKLKSGKRTSPHDQAYILAQAVLEADRAETTSISSELRNARAELDKIQREKRMATMPPPRPSYFPQTSQTQYYRTYPYAYTQPYGGAQTATTSFSTSTFSTSLSSPSTYTPSSTSAIPVQLPVASLSALNALGIVPVPATSLPASDQPQPPAVLRGSTSNGTMLSLEINVSLLQSAQMSGLAMLLNSLMSRGVGANAATNSVFPLRQAMNVSHPTVNPQSESSNSTVHTAPSAKEPSTS</sequence>
<dbReference type="Pfam" id="PF15249">
    <property type="entry name" value="GLTSCR1"/>
    <property type="match status" value="1"/>
</dbReference>
<dbReference type="InterPro" id="IPR015671">
    <property type="entry name" value="GSCR1_dom"/>
</dbReference>
<gene>
    <name evidence="3" type="ORF">SERLADRAFT_437193</name>
</gene>